<dbReference type="PANTHER" id="PTHR30294">
    <property type="entry name" value="MEMBRANE COMPONENT OF ABC TRANSPORTER YHHJ-RELATED"/>
    <property type="match status" value="1"/>
</dbReference>
<comment type="similarity">
    <text evidence="2">Belongs to the ABC-2 integral membrane protein family.</text>
</comment>
<evidence type="ECO:0000256" key="4">
    <source>
        <dbReference type="ARBA" id="ARBA00022475"/>
    </source>
</evidence>
<feature type="compositionally biased region" description="Low complexity" evidence="8">
    <location>
        <begin position="8"/>
        <end position="20"/>
    </location>
</feature>
<sequence>MTDSHSPTQQESQTSSSAREQTARRGGFWLRLISLTRKEFRQLWRDSSNLMIGIGLPIALILIFGYALTFDVRDARVAVVLEDPSPAAQSLVSSLELSDYFVPVKVASMHQATQMMTQHETDAILRIPSDFASRLSVGDAQVQTLLLGSDPTRASAIRSYLEGAVAIWGAKQASRSHSDAAQGTVVVVDRMWFNAANNSTWYLVPGLIALIMTLVGTFLTALVMAREWERGTIEALFVTPVRPVEILIAKIIPYFFIGLLGLVMCVLTARFLFGVPLYGSLWVLVVASMLYMFVSLGIGLLISAMTKNQFLASQVALLASFLPAMMLTGFIFDLRNVPTVVYIIGQMVPATYFLELVKSLFLAGNYWPMIIKNCSVLAVYAVVLLGLARFVTRKKLD</sequence>
<evidence type="ECO:0000256" key="9">
    <source>
        <dbReference type="SAM" id="Phobius"/>
    </source>
</evidence>
<dbReference type="PROSITE" id="PS51012">
    <property type="entry name" value="ABC_TM2"/>
    <property type="match status" value="1"/>
</dbReference>
<feature type="region of interest" description="Disordered" evidence="8">
    <location>
        <begin position="1"/>
        <end position="22"/>
    </location>
</feature>
<evidence type="ECO:0000259" key="10">
    <source>
        <dbReference type="PROSITE" id="PS51012"/>
    </source>
</evidence>
<dbReference type="PATRIC" id="fig|1424334.3.peg.1259"/>
<name>V8QTY7_9BURK</name>
<dbReference type="Proteomes" id="UP000018733">
    <property type="component" value="Unassembled WGS sequence"/>
</dbReference>
<proteinExistence type="inferred from homology"/>
<dbReference type="InterPro" id="IPR013525">
    <property type="entry name" value="ABC2_TM"/>
</dbReference>
<dbReference type="PANTHER" id="PTHR30294:SF29">
    <property type="entry name" value="MULTIDRUG ABC TRANSPORTER PERMEASE YBHS-RELATED"/>
    <property type="match status" value="1"/>
</dbReference>
<keyword evidence="5 9" id="KW-0812">Transmembrane</keyword>
<dbReference type="InterPro" id="IPR051449">
    <property type="entry name" value="ABC-2_transporter_component"/>
</dbReference>
<feature type="transmembrane region" description="Helical" evidence="9">
    <location>
        <begin position="311"/>
        <end position="332"/>
    </location>
</feature>
<accession>V8QTY7</accession>
<gene>
    <name evidence="11" type="ORF">W822_06320</name>
</gene>
<dbReference type="HOGENOM" id="CLU_039483_8_3_4"/>
<dbReference type="Gene3D" id="3.40.1710.10">
    <property type="entry name" value="abc type-2 transporter like domain"/>
    <property type="match status" value="1"/>
</dbReference>
<organism evidence="11 12">
    <name type="scientific">Advenella kashmirensis W13003</name>
    <dbReference type="NCBI Taxonomy" id="1424334"/>
    <lineage>
        <taxon>Bacteria</taxon>
        <taxon>Pseudomonadati</taxon>
        <taxon>Pseudomonadota</taxon>
        <taxon>Betaproteobacteria</taxon>
        <taxon>Burkholderiales</taxon>
        <taxon>Alcaligenaceae</taxon>
    </lineage>
</organism>
<evidence type="ECO:0000256" key="6">
    <source>
        <dbReference type="ARBA" id="ARBA00022989"/>
    </source>
</evidence>
<evidence type="ECO:0000256" key="2">
    <source>
        <dbReference type="ARBA" id="ARBA00007783"/>
    </source>
</evidence>
<keyword evidence="6 9" id="KW-1133">Transmembrane helix</keyword>
<feature type="transmembrane region" description="Helical" evidence="9">
    <location>
        <begin position="369"/>
        <end position="391"/>
    </location>
</feature>
<dbReference type="EMBL" id="AYXT01000009">
    <property type="protein sequence ID" value="ETF02474.1"/>
    <property type="molecule type" value="Genomic_DNA"/>
</dbReference>
<keyword evidence="3" id="KW-0813">Transport</keyword>
<reference evidence="11 12" key="1">
    <citation type="journal article" date="2014" name="Genome Announc.">
        <title>Draft Genome Sequence of Advenella kashmirensis Strain W13003, a Polycyclic Aromatic Hydrocarbon-Degrading Bacterium.</title>
        <authorList>
            <person name="Wang X."/>
            <person name="Jin D."/>
            <person name="Zhou L."/>
            <person name="Wu L."/>
            <person name="An W."/>
            <person name="Zhao L."/>
        </authorList>
    </citation>
    <scope>NUCLEOTIDE SEQUENCE [LARGE SCALE GENOMIC DNA]</scope>
    <source>
        <strain evidence="11 12">W13003</strain>
    </source>
</reference>
<comment type="subcellular location">
    <subcellularLocation>
        <location evidence="1">Cell membrane</location>
        <topology evidence="1">Multi-pass membrane protein</topology>
    </subcellularLocation>
</comment>
<keyword evidence="12" id="KW-1185">Reference proteome</keyword>
<comment type="caution">
    <text evidence="11">The sequence shown here is derived from an EMBL/GenBank/DDBJ whole genome shotgun (WGS) entry which is preliminary data.</text>
</comment>
<feature type="transmembrane region" description="Helical" evidence="9">
    <location>
        <begin position="200"/>
        <end position="226"/>
    </location>
</feature>
<evidence type="ECO:0000313" key="12">
    <source>
        <dbReference type="Proteomes" id="UP000018733"/>
    </source>
</evidence>
<dbReference type="STRING" id="1424334.W822_06320"/>
<dbReference type="GO" id="GO:0140359">
    <property type="term" value="F:ABC-type transporter activity"/>
    <property type="evidence" value="ECO:0007669"/>
    <property type="project" value="InterPro"/>
</dbReference>
<feature type="transmembrane region" description="Helical" evidence="9">
    <location>
        <begin position="281"/>
        <end position="305"/>
    </location>
</feature>
<evidence type="ECO:0000256" key="7">
    <source>
        <dbReference type="ARBA" id="ARBA00023136"/>
    </source>
</evidence>
<dbReference type="AlphaFoldDB" id="V8QTY7"/>
<feature type="domain" description="ABC transmembrane type-2" evidence="10">
    <location>
        <begin position="154"/>
        <end position="395"/>
    </location>
</feature>
<dbReference type="RefSeq" id="WP_024004250.1">
    <property type="nucleotide sequence ID" value="NZ_KI650979.1"/>
</dbReference>
<keyword evidence="7 9" id="KW-0472">Membrane</keyword>
<feature type="transmembrane region" description="Helical" evidence="9">
    <location>
        <begin position="246"/>
        <end position="269"/>
    </location>
</feature>
<dbReference type="InterPro" id="IPR047817">
    <property type="entry name" value="ABC2_TM_bact-type"/>
</dbReference>
<dbReference type="Pfam" id="PF12698">
    <property type="entry name" value="ABC2_membrane_3"/>
    <property type="match status" value="1"/>
</dbReference>
<feature type="transmembrane region" description="Helical" evidence="9">
    <location>
        <begin position="50"/>
        <end position="68"/>
    </location>
</feature>
<keyword evidence="4" id="KW-1003">Cell membrane</keyword>
<evidence type="ECO:0000256" key="1">
    <source>
        <dbReference type="ARBA" id="ARBA00004651"/>
    </source>
</evidence>
<evidence type="ECO:0000256" key="8">
    <source>
        <dbReference type="SAM" id="MobiDB-lite"/>
    </source>
</evidence>
<evidence type="ECO:0000256" key="5">
    <source>
        <dbReference type="ARBA" id="ARBA00022692"/>
    </source>
</evidence>
<evidence type="ECO:0000313" key="11">
    <source>
        <dbReference type="EMBL" id="ETF02474.1"/>
    </source>
</evidence>
<dbReference type="eggNOG" id="COG0842">
    <property type="taxonomic scope" value="Bacteria"/>
</dbReference>
<dbReference type="GO" id="GO:0005886">
    <property type="term" value="C:plasma membrane"/>
    <property type="evidence" value="ECO:0007669"/>
    <property type="project" value="UniProtKB-SubCell"/>
</dbReference>
<protein>
    <submittedName>
        <fullName evidence="11">Membrane protein</fullName>
    </submittedName>
</protein>
<evidence type="ECO:0000256" key="3">
    <source>
        <dbReference type="ARBA" id="ARBA00022448"/>
    </source>
</evidence>